<feature type="transmembrane region" description="Helical" evidence="1">
    <location>
        <begin position="15"/>
        <end position="37"/>
    </location>
</feature>
<dbReference type="EMBL" id="MN035220">
    <property type="protein sequence ID" value="QDH90055.1"/>
    <property type="molecule type" value="Genomic_RNA"/>
</dbReference>
<evidence type="ECO:0000256" key="1">
    <source>
        <dbReference type="SAM" id="Phobius"/>
    </source>
</evidence>
<keyword evidence="1" id="KW-0812">Transmembrane</keyword>
<protein>
    <submittedName>
        <fullName evidence="2">Uncharacterized protein</fullName>
    </submittedName>
</protein>
<accession>A0A514D8V6</accession>
<proteinExistence type="predicted"/>
<gene>
    <name evidence="2" type="ORF">H1BulkLitter5446_000004</name>
</gene>
<organism evidence="2">
    <name type="scientific">Leviviridae sp</name>
    <dbReference type="NCBI Taxonomy" id="2027243"/>
    <lineage>
        <taxon>Viruses</taxon>
        <taxon>Riboviria</taxon>
        <taxon>Orthornavirae</taxon>
        <taxon>Lenarviricota</taxon>
        <taxon>Leviviricetes</taxon>
        <taxon>Norzivirales</taxon>
        <taxon>Fiersviridae</taxon>
    </lineage>
</organism>
<keyword evidence="1" id="KW-0472">Membrane</keyword>
<keyword evidence="1" id="KW-1133">Transmembrane helix</keyword>
<sequence length="55" mass="6111">MNDQDISKGIIDPGLASALVGTLLCFIWADVLCYPYLDHLIGMLVEFLARWGDVK</sequence>
<evidence type="ECO:0000313" key="2">
    <source>
        <dbReference type="EMBL" id="QDH90055.1"/>
    </source>
</evidence>
<name>A0A514D8V6_9VIRU</name>
<reference evidence="2" key="1">
    <citation type="submission" date="2019-05" db="EMBL/GenBank/DDBJ databases">
        <title>Metatranscriptomic reconstruction reveals RNA viruses with the potential to shape carbon cycling in soil.</title>
        <authorList>
            <person name="Starr E.P."/>
            <person name="Nuccio E."/>
            <person name="Pett-Ridge J."/>
            <person name="Banfield J.F."/>
            <person name="Firestone M.K."/>
        </authorList>
    </citation>
    <scope>NUCLEOTIDE SEQUENCE</scope>
    <source>
        <strain evidence="2">H1_Bulk_Litter_5_scaffold_446</strain>
    </source>
</reference>